<dbReference type="Pfam" id="PF23283">
    <property type="entry name" value="D8C_UMOD"/>
    <property type="match status" value="2"/>
</dbReference>
<comment type="subcellular location">
    <subcellularLocation>
        <location evidence="1">Membrane</location>
        <topology evidence="1">Multi-pass membrane protein</topology>
    </subcellularLocation>
</comment>
<dbReference type="GO" id="GO:0050982">
    <property type="term" value="P:detection of mechanical stimulus"/>
    <property type="evidence" value="ECO:0007669"/>
    <property type="project" value="TreeGrafter"/>
</dbReference>
<dbReference type="InterPro" id="IPR001024">
    <property type="entry name" value="PLAT/LH2_dom"/>
</dbReference>
<dbReference type="Gene3D" id="2.60.60.20">
    <property type="entry name" value="PLAT/LH2 domain"/>
    <property type="match status" value="1"/>
</dbReference>
<feature type="transmembrane region" description="Helical" evidence="11">
    <location>
        <begin position="1756"/>
        <end position="1781"/>
    </location>
</feature>
<evidence type="ECO:0000313" key="13">
    <source>
        <dbReference type="EMBL" id="CAF0978390.1"/>
    </source>
</evidence>
<feature type="transmembrane region" description="Helical" evidence="11">
    <location>
        <begin position="1642"/>
        <end position="1663"/>
    </location>
</feature>
<dbReference type="Pfam" id="PF01477">
    <property type="entry name" value="PLAT"/>
    <property type="match status" value="1"/>
</dbReference>
<keyword evidence="4" id="KW-0732">Signal</keyword>
<evidence type="ECO:0000256" key="11">
    <source>
        <dbReference type="SAM" id="Phobius"/>
    </source>
</evidence>
<feature type="transmembrane region" description="Helical" evidence="11">
    <location>
        <begin position="7"/>
        <end position="31"/>
    </location>
</feature>
<feature type="transmembrane region" description="Helical" evidence="11">
    <location>
        <begin position="2184"/>
        <end position="2205"/>
    </location>
</feature>
<dbReference type="PANTHER" id="PTHR10877">
    <property type="entry name" value="POLYCYSTIN FAMILY MEMBER"/>
    <property type="match status" value="1"/>
</dbReference>
<keyword evidence="5 11" id="KW-1133">Transmembrane helix</keyword>
<gene>
    <name evidence="14" type="ORF">BJG266_LOCUS22608</name>
    <name evidence="13" type="ORF">QVE165_LOCUS13722</name>
</gene>
<feature type="transmembrane region" description="Helical" evidence="11">
    <location>
        <begin position="2149"/>
        <end position="2172"/>
    </location>
</feature>
<keyword evidence="7" id="KW-1015">Disulfide bond</keyword>
<feature type="transmembrane region" description="Helical" evidence="11">
    <location>
        <begin position="1692"/>
        <end position="1713"/>
    </location>
</feature>
<feature type="transmembrane region" description="Helical" evidence="11">
    <location>
        <begin position="2277"/>
        <end position="2299"/>
    </location>
</feature>
<reference evidence="13" key="1">
    <citation type="submission" date="2021-02" db="EMBL/GenBank/DDBJ databases">
        <authorList>
            <person name="Nowell W R."/>
        </authorList>
    </citation>
    <scope>NUCLEOTIDE SEQUENCE</scope>
</reference>
<dbReference type="InterPro" id="IPR003915">
    <property type="entry name" value="PKD_2"/>
</dbReference>
<dbReference type="SMART" id="SM00308">
    <property type="entry name" value="LH2"/>
    <property type="match status" value="1"/>
</dbReference>
<comment type="caution">
    <text evidence="10">Lacks conserved residue(s) required for the propagation of feature annotation.</text>
</comment>
<organism evidence="13 15">
    <name type="scientific">Adineta steineri</name>
    <dbReference type="NCBI Taxonomy" id="433720"/>
    <lineage>
        <taxon>Eukaryota</taxon>
        <taxon>Metazoa</taxon>
        <taxon>Spiralia</taxon>
        <taxon>Gnathifera</taxon>
        <taxon>Rotifera</taxon>
        <taxon>Eurotatoria</taxon>
        <taxon>Bdelloidea</taxon>
        <taxon>Adinetida</taxon>
        <taxon>Adinetidae</taxon>
        <taxon>Adineta</taxon>
    </lineage>
</organism>
<dbReference type="InterPro" id="IPR036392">
    <property type="entry name" value="PLAT/LH2_dom_sf"/>
</dbReference>
<evidence type="ECO:0000256" key="8">
    <source>
        <dbReference type="ARBA" id="ARBA00023180"/>
    </source>
</evidence>
<dbReference type="EMBL" id="CAJNOI010000143">
    <property type="protein sequence ID" value="CAF1123776.1"/>
    <property type="molecule type" value="Genomic_DNA"/>
</dbReference>
<dbReference type="PRINTS" id="PR01433">
    <property type="entry name" value="POLYCYSTIN2"/>
</dbReference>
<comment type="similarity">
    <text evidence="2">Belongs to the polycystin family.</text>
</comment>
<dbReference type="InterPro" id="IPR051223">
    <property type="entry name" value="Polycystin"/>
</dbReference>
<proteinExistence type="inferred from homology"/>
<evidence type="ECO:0000313" key="15">
    <source>
        <dbReference type="Proteomes" id="UP000663832"/>
    </source>
</evidence>
<keyword evidence="3 11" id="KW-0812">Transmembrane</keyword>
<dbReference type="Pfam" id="PF02010">
    <property type="entry name" value="REJ"/>
    <property type="match status" value="1"/>
</dbReference>
<sequence>MVSLGNLNIWIILMIIGQIPATTSNVLLVSFQCYNYTLINDPTRSVNVTGGNNCDNTLFSSGAIWVRFVGVGGTQIPTSPVATSRCNTTVSGWYSGQMPTGVDTTMNGTVCFNSAPNNCYRNSSIAVTNCGSYYVYQLDAPPVCNARYCTDTPGVSITDTTITPIEATTPNARLVSSQCYNYTLINDPTRNVNVTNGSTCDNTFFSSGAMWVRFFGIGGTQIPTSPVAINRCSTTVTTWYSGQMPTGADTTINGTVCFNLAPNNCYRNSSIAVTNCGSYYVYQLRAPPVCNARYCTDTPGVSITDTTITLIEDETTSTQIKTTVDGSTTAIHTTVDSSTTAIRIEQTTSTEAMTTSKLSIISQKCFAPKVALIPGTSTLSSPIQFHRSDDFNIISMIELNCNGSLSAVAQWKIKNCSSTCLYQIQLDPTIKTTFTELYIPAKTLPYGIYELQLTVTMTNLTNLTTSSSVYVQITSSGITVNLVQLGTSMITIGYDQDLNFNPGAFSVDLDGYTFNESNWKYVYYCRIYGLYMFPSLNGVLLSIDDNGTDPLNPSCFANQTGNGTRWKYGTSLKSSLTILANSLQPNQTYQFMVYMENRQNSSTQATGYVLVTVGTIDSQMIAVGCVIWTMCTPNLEFQLVNPTTQVALFSLCIGDCDNIQNTTWNIYQGTTNISSNSTQWTLFNQMNIYENIWFFGWNTSNFTALNQLFLNNPQINLWRFQVIYGFTLQASSSALNFVINHPPINGSCSISPYNGTTSTSFNISCSNWFDEDGIKDYSIYAWTADPQERTFISFSSVSIFQVRLPSGDDQTSLLHLIVQIRDTLDCITEYNMSSINVLPDTLGITNLLNNLQSSSNALANNPTIQLLSSGNQNIIGQIVGCLSQQSNKMNSDAIDQAVSSGIPAASISVSQLGSTTSQGNSTPLNATALIQYKKDLNSHANLREYLMTFTTNLDISTSNNIKLQASSLAQLTQATNQLTRTALTLALDKCYQLSLALYSIVTRISYEDVQIITTQLIQCATNILTAVNGPLQQRTDILDLDSSRATAFPTDYDTDLESAWSNPNLFSDGNDFSWETIQKGRNTYYQKQLANQVTTKVNQILSLLTSISNIQLNIGQNLIINTSSTFMSLETVSMKSLSNKQVQQVGNARINIPKNFKSNISDNSTVSLRSRMEPLAPLGSLKIQTANTNLSRSISLSVVDRNGNEVLINTDSTDPIEIIIPRDPNVIIPSMIIQNVTSSIDSAPHNQLFSFHYINITNTLSVSVHIEIHPLETNISYLFIYKFDQIPQLNTSINIIDGWTVFCPFNLTNESMYTYFIDNQQTSGHQSIIFGLRELNTTENNDYCFNSSILTPPITNERFNFTENYEVRIYTSGCYYLDKSNQWQSDGLRVGRNTNYYETQCFSTHLTTFSSGFQILPQSVNWNYVFANADFIRNKTIYLTIICVSLCYVSLIIFARYKDRKDIEKLGVTPLPDNQKSDEYFYQILVFTGQRRNAGTKSKVHFVLSGNDDSTTIRTFADPHRTIFQRGGIDAFILAVPQSLGLLNFIRIWHDNTGQGSSSSWFLKYLIIRDLQTMEKFHFISQRWFAVEKDDGKIERILPVASEMEKCDFSYVLSKQSYHSISDSHLWFSIFSRPPSSKFTRVQRCTCCFVLIIISMFLNIMYYDLKNESTTTNSTSSISLSFGSVSITSEQVIIGIIVELFALIPSLLLVQLFRRLRSRQQQISPLRQALYKIKSSLSDKDIDENKSKHKSGLTLAWWWIFIAYGLCIILVGVSILFIIARGIEFGDLKTQKWLISIISGLFSSILLTQPLKILCLAIFFAYFCRNSNDDKEANEYLDDNQVNLDNDEEYLHSRKNNRLFTYRPPIRANRLNEAEVMCARDRRLKEIQMWSIIRETLLYICFLSLLYTVIFSNCQSNSYSQVKHLQNYLLNSRQMDDDYTKISTINQYWNWLENSFASNIRAQQWYNNDPPRNLSGFIDDKTNRLIGWVTMRQLRIKSDLCPAHVNEIISTCRYDYSFSNEDKNSYKPGWIINETIQTYSSSINQSFIYSTSKNLDTYVYVGNHGTYGSGGYVYEFRGRLVDLQSNLSQLHALGWIDNQTRAVIIQLSLYNPNVQLFTSVSLLVEFLSTGAVYSSASFEPMNFDAFTSLFQLICLIVYMIMILYFMSIEIRLLLELKGNYFRRFWSYIDVGIIACSWTIIGVYIWRFNECKRIGKLFNETNGYVYINLQLASYINNILIYLFGFCCFFGTIKFVRLCRYSQRLSLFIVTIQNARNELISFSLMFSIVYMAFVCLFYLLFVSKLESCSSLLASAQMLFEMTLMKFNAYEISEAAAFLGPFCFSLFIFIVVFICMSMFLTIIADNFRCARKNINNDKQEIFPFMLERFQHWIGWKKATEEDDYEARDVVMRSEYFHPIERFPERIDELLDVINRIYMTQKMEISKMDEIDI</sequence>
<dbReference type="Pfam" id="PF08016">
    <property type="entry name" value="PKD_channel"/>
    <property type="match status" value="1"/>
</dbReference>
<comment type="caution">
    <text evidence="13">The sequence shown here is derived from an EMBL/GenBank/DDBJ whole genome shotgun (WGS) entry which is preliminary data.</text>
</comment>
<evidence type="ECO:0000256" key="10">
    <source>
        <dbReference type="PROSITE-ProRule" id="PRU00152"/>
    </source>
</evidence>
<dbReference type="OrthoDB" id="10050421at2759"/>
<keyword evidence="6 11" id="KW-0472">Membrane</keyword>
<evidence type="ECO:0000256" key="9">
    <source>
        <dbReference type="PIRSR" id="PIRSR603915-2"/>
    </source>
</evidence>
<dbReference type="FunFam" id="2.60.60.20:FF:000022">
    <property type="entry name" value="Uncharacterized protein"/>
    <property type="match status" value="1"/>
</dbReference>
<keyword evidence="15" id="KW-1185">Reference proteome</keyword>
<feature type="transmembrane region" description="Helical" evidence="11">
    <location>
        <begin position="1892"/>
        <end position="1911"/>
    </location>
</feature>
<evidence type="ECO:0000256" key="1">
    <source>
        <dbReference type="ARBA" id="ARBA00004141"/>
    </source>
</evidence>
<evidence type="ECO:0000256" key="5">
    <source>
        <dbReference type="ARBA" id="ARBA00022989"/>
    </source>
</evidence>
<dbReference type="SUPFAM" id="SSF49723">
    <property type="entry name" value="Lipase/lipooxygenase domain (PLAT/LH2 domain)"/>
    <property type="match status" value="1"/>
</dbReference>
<dbReference type="InterPro" id="IPR046791">
    <property type="entry name" value="Polycystin_dom"/>
</dbReference>
<dbReference type="InterPro" id="IPR013122">
    <property type="entry name" value="PKD1_2_channel"/>
</dbReference>
<feature type="transmembrane region" description="Helical" evidence="11">
    <location>
        <begin position="2237"/>
        <end position="2256"/>
    </location>
</feature>
<protein>
    <recommendedName>
        <fullName evidence="12">PLAT domain-containing protein</fullName>
    </recommendedName>
</protein>
<feature type="transmembrane region" description="Helical" evidence="11">
    <location>
        <begin position="2332"/>
        <end position="2360"/>
    </location>
</feature>
<name>A0A814F5N9_9BILA</name>
<dbReference type="InterPro" id="IPR002859">
    <property type="entry name" value="PKD/REJ-like"/>
</dbReference>
<evidence type="ECO:0000256" key="2">
    <source>
        <dbReference type="ARBA" id="ARBA00007200"/>
    </source>
</evidence>
<dbReference type="PANTHER" id="PTHR10877:SF194">
    <property type="entry name" value="LOCATION OF VULVA DEFECTIVE 1"/>
    <property type="match status" value="1"/>
</dbReference>
<feature type="domain" description="PLAT" evidence="12">
    <location>
        <begin position="1480"/>
        <end position="1599"/>
    </location>
</feature>
<dbReference type="InterPro" id="IPR057774">
    <property type="entry name" value="D8C_UMOD/GP2/OIT3-like"/>
</dbReference>
<feature type="transmembrane region" description="Helical" evidence="11">
    <location>
        <begin position="1793"/>
        <end position="1823"/>
    </location>
</feature>
<dbReference type="EMBL" id="CAJNOM010000071">
    <property type="protein sequence ID" value="CAF0978390.1"/>
    <property type="molecule type" value="Genomic_DNA"/>
</dbReference>
<feature type="transmembrane region" description="Helical" evidence="11">
    <location>
        <begin position="1437"/>
        <end position="1455"/>
    </location>
</feature>
<keyword evidence="8" id="KW-0325">Glycoprotein</keyword>
<dbReference type="PROSITE" id="PS50095">
    <property type="entry name" value="PLAT"/>
    <property type="match status" value="1"/>
</dbReference>
<evidence type="ECO:0000259" key="12">
    <source>
        <dbReference type="PROSITE" id="PS50095"/>
    </source>
</evidence>
<evidence type="ECO:0000256" key="4">
    <source>
        <dbReference type="ARBA" id="ARBA00022729"/>
    </source>
</evidence>
<dbReference type="GO" id="GO:0016020">
    <property type="term" value="C:membrane"/>
    <property type="evidence" value="ECO:0007669"/>
    <property type="project" value="UniProtKB-SubCell"/>
</dbReference>
<evidence type="ECO:0000256" key="7">
    <source>
        <dbReference type="ARBA" id="ARBA00023157"/>
    </source>
</evidence>
<dbReference type="Proteomes" id="UP000663832">
    <property type="component" value="Unassembled WGS sequence"/>
</dbReference>
<dbReference type="Pfam" id="PF20519">
    <property type="entry name" value="Polycystin_dom"/>
    <property type="match status" value="1"/>
</dbReference>
<dbReference type="GO" id="GO:0005262">
    <property type="term" value="F:calcium channel activity"/>
    <property type="evidence" value="ECO:0007669"/>
    <property type="project" value="TreeGrafter"/>
</dbReference>
<dbReference type="Proteomes" id="UP000663877">
    <property type="component" value="Unassembled WGS sequence"/>
</dbReference>
<evidence type="ECO:0000313" key="14">
    <source>
        <dbReference type="EMBL" id="CAF1123776.1"/>
    </source>
</evidence>
<dbReference type="GO" id="GO:0005509">
    <property type="term" value="F:calcium ion binding"/>
    <property type="evidence" value="ECO:0007669"/>
    <property type="project" value="InterPro"/>
</dbReference>
<accession>A0A814F5N9</accession>
<feature type="disulfide bond" evidence="9">
    <location>
        <begin position="2001"/>
        <end position="2012"/>
    </location>
</feature>
<evidence type="ECO:0000256" key="3">
    <source>
        <dbReference type="ARBA" id="ARBA00022692"/>
    </source>
</evidence>
<evidence type="ECO:0000256" key="6">
    <source>
        <dbReference type="ARBA" id="ARBA00023136"/>
    </source>
</evidence>